<dbReference type="SUPFAM" id="SSF52279">
    <property type="entry name" value="Beta-D-glucan exohydrolase, C-terminal domain"/>
    <property type="match status" value="1"/>
</dbReference>
<protein>
    <recommendedName>
        <fullName evidence="3">beta-glucosidase</fullName>
        <ecNumber evidence="3">3.2.1.21</ecNumber>
    </recommendedName>
</protein>
<dbReference type="SUPFAM" id="SSF51445">
    <property type="entry name" value="(Trans)glycosidases"/>
    <property type="match status" value="1"/>
</dbReference>
<dbReference type="Proteomes" id="UP000070433">
    <property type="component" value="Chromosome"/>
</dbReference>
<dbReference type="InterPro" id="IPR036881">
    <property type="entry name" value="Glyco_hydro_3_C_sf"/>
</dbReference>
<dbReference type="PRINTS" id="PR00133">
    <property type="entry name" value="GLHYDRLASE3"/>
</dbReference>
<dbReference type="InterPro" id="IPR036962">
    <property type="entry name" value="Glyco_hydro_3_N_sf"/>
</dbReference>
<sequence length="714" mass="76437">MSRIDTLLGRMTLAEKLGQLTMTACSHAVTGPVIAGNTTRAIIDGTIGNLLNLVGAGPVHEMQRLAVEKSRLGIPLLIGLDIIHGHRTLFPIPLAEAGVFDETLWERTAREAAREGAAEGLAMTFAPMLDVSRDPRWGRTAEGPGEDPWLNARIAQAKVRGFQGSDLSSADSLAACAKHFVAYGPVTAGRDYAAVDISERALREVHLPGFEAAIGAGVATLMPAFTDLNGVPMTAHVLLLRDWLRGEMGWGGVIVSDYNAIAELIKHGIAADLVDAAVLALRAGVDIDMMADAYRKGLPVALEQGRVTIEEINACVRRVLRLKDRLGLFDDPYRRGASPEPATAVAERHALARDVGRRAVVMLKNERDTLPLPAVVKTLCVIGPLADASTEMKGPWWGAGEHEPAVSVLGGLRAALPETAIRHAAGVAIESDDESGIEAAAALCDGVDAVLLCLGERATMSGEAASRATPALPGRQMAFAKAVTARAHDQGIPVVAILFSGRPLVIPWLSEHADALLAAWFLGVEAGNAVADVVTGLVSPSGRTAMSWPRAVGQVPIYFGQRPTGRPMNPADHYTSRYQDVANTPLYPFGHGLTYGRFHYDALQVVPRHAGERDTLKVSVRLRNEGARKAEETIFLFVHDKLSRVTRPLLELKGFAKLRLRPGEAGWVEMDLPAAELRYLGPDLQSLFEAGEVEILVGPSADPTALLRQSIDLF</sequence>
<dbReference type="InterPro" id="IPR017853">
    <property type="entry name" value="GH"/>
</dbReference>
<feature type="domain" description="Fibronectin type III-like" evidence="7">
    <location>
        <begin position="632"/>
        <end position="701"/>
    </location>
</feature>
<dbReference type="EC" id="3.2.1.21" evidence="3"/>
<dbReference type="InterPro" id="IPR026891">
    <property type="entry name" value="Fn3-like"/>
</dbReference>
<dbReference type="EMBL" id="CP010951">
    <property type="protein sequence ID" value="AMO22592.1"/>
    <property type="molecule type" value="Genomic_DNA"/>
</dbReference>
<dbReference type="Pfam" id="PF14310">
    <property type="entry name" value="Fn3-like"/>
    <property type="match status" value="1"/>
</dbReference>
<comment type="catalytic activity">
    <reaction evidence="1">
        <text>Hydrolysis of terminal, non-reducing beta-D-glucosyl residues with release of beta-D-glucose.</text>
        <dbReference type="EC" id="3.2.1.21"/>
    </reaction>
</comment>
<gene>
    <name evidence="8" type="ORF">UC35_06450</name>
</gene>
<dbReference type="PANTHER" id="PTHR30620">
    <property type="entry name" value="PERIPLASMIC BETA-GLUCOSIDASE-RELATED"/>
    <property type="match status" value="1"/>
</dbReference>
<dbReference type="InterPro" id="IPR013783">
    <property type="entry name" value="Ig-like_fold"/>
</dbReference>
<keyword evidence="6" id="KW-0326">Glycosidase</keyword>
<comment type="similarity">
    <text evidence="2">Belongs to the glycosyl hydrolase 3 family.</text>
</comment>
<dbReference type="InterPro" id="IPR001764">
    <property type="entry name" value="Glyco_hydro_3_N"/>
</dbReference>
<evidence type="ECO:0000256" key="1">
    <source>
        <dbReference type="ARBA" id="ARBA00000448"/>
    </source>
</evidence>
<dbReference type="Gene3D" id="2.60.40.10">
    <property type="entry name" value="Immunoglobulins"/>
    <property type="match status" value="1"/>
</dbReference>
<keyword evidence="5 8" id="KW-0378">Hydrolase</keyword>
<reference evidence="8 9" key="1">
    <citation type="journal article" date="2014" name="Int. J. Syst. Evol. Microbiol.">
        <title>Ramlibacter solisilvae sp. nov., isolated from forest soil, and emended description of the genus Ramlibacter.</title>
        <authorList>
            <person name="Lee H.J."/>
            <person name="Lee S.H."/>
            <person name="Lee S.S."/>
            <person name="Lee J.S."/>
            <person name="Kim Y."/>
            <person name="Kim S.C."/>
            <person name="Jeon C.O."/>
        </authorList>
    </citation>
    <scope>NUCLEOTIDE SEQUENCE [LARGE SCALE GENOMIC DNA]</scope>
    <source>
        <strain evidence="8 9">5-10</strain>
    </source>
</reference>
<dbReference type="PATRIC" id="fig|94132.3.peg.1310"/>
<dbReference type="Gene3D" id="3.40.50.1700">
    <property type="entry name" value="Glycoside hydrolase family 3 C-terminal domain"/>
    <property type="match status" value="1"/>
</dbReference>
<accession>A0A127JX31</accession>
<dbReference type="GO" id="GO:0008422">
    <property type="term" value="F:beta-glucosidase activity"/>
    <property type="evidence" value="ECO:0007669"/>
    <property type="project" value="UniProtKB-EC"/>
</dbReference>
<dbReference type="InterPro" id="IPR002772">
    <property type="entry name" value="Glyco_hydro_3_C"/>
</dbReference>
<dbReference type="PANTHER" id="PTHR30620:SF16">
    <property type="entry name" value="LYSOSOMAL BETA GLUCOSIDASE"/>
    <property type="match status" value="1"/>
</dbReference>
<dbReference type="SMART" id="SM01217">
    <property type="entry name" value="Fn3_like"/>
    <property type="match status" value="1"/>
</dbReference>
<dbReference type="AlphaFoldDB" id="A0A127JX31"/>
<evidence type="ECO:0000313" key="8">
    <source>
        <dbReference type="EMBL" id="AMO22592.1"/>
    </source>
</evidence>
<organism evidence="8 9">
    <name type="scientific">Ramlibacter tataouinensis</name>
    <dbReference type="NCBI Taxonomy" id="94132"/>
    <lineage>
        <taxon>Bacteria</taxon>
        <taxon>Pseudomonadati</taxon>
        <taxon>Pseudomonadota</taxon>
        <taxon>Betaproteobacteria</taxon>
        <taxon>Burkholderiales</taxon>
        <taxon>Comamonadaceae</taxon>
        <taxon>Ramlibacter</taxon>
    </lineage>
</organism>
<evidence type="ECO:0000256" key="6">
    <source>
        <dbReference type="ARBA" id="ARBA00023295"/>
    </source>
</evidence>
<dbReference type="InterPro" id="IPR051915">
    <property type="entry name" value="Cellulose_Degrad_GH3"/>
</dbReference>
<proteinExistence type="inferred from homology"/>
<dbReference type="Gene3D" id="3.20.20.300">
    <property type="entry name" value="Glycoside hydrolase, family 3, N-terminal domain"/>
    <property type="match status" value="1"/>
</dbReference>
<evidence type="ECO:0000256" key="3">
    <source>
        <dbReference type="ARBA" id="ARBA00012744"/>
    </source>
</evidence>
<keyword evidence="4" id="KW-0732">Signal</keyword>
<dbReference type="Pfam" id="PF01915">
    <property type="entry name" value="Glyco_hydro_3_C"/>
    <property type="match status" value="1"/>
</dbReference>
<evidence type="ECO:0000259" key="7">
    <source>
        <dbReference type="SMART" id="SM01217"/>
    </source>
</evidence>
<dbReference type="OrthoDB" id="9781691at2"/>
<keyword evidence="9" id="KW-1185">Reference proteome</keyword>
<evidence type="ECO:0000313" key="9">
    <source>
        <dbReference type="Proteomes" id="UP000070433"/>
    </source>
</evidence>
<evidence type="ECO:0000256" key="4">
    <source>
        <dbReference type="ARBA" id="ARBA00022729"/>
    </source>
</evidence>
<dbReference type="GO" id="GO:0009251">
    <property type="term" value="P:glucan catabolic process"/>
    <property type="evidence" value="ECO:0007669"/>
    <property type="project" value="TreeGrafter"/>
</dbReference>
<evidence type="ECO:0000256" key="5">
    <source>
        <dbReference type="ARBA" id="ARBA00022801"/>
    </source>
</evidence>
<name>A0A127JX31_9BURK</name>
<evidence type="ECO:0000256" key="2">
    <source>
        <dbReference type="ARBA" id="ARBA00005336"/>
    </source>
</evidence>
<dbReference type="Pfam" id="PF00933">
    <property type="entry name" value="Glyco_hydro_3"/>
    <property type="match status" value="1"/>
</dbReference>